<feature type="transmembrane region" description="Helical" evidence="8">
    <location>
        <begin position="115"/>
        <end position="134"/>
    </location>
</feature>
<keyword evidence="4" id="KW-0249">Electron transport</keyword>
<evidence type="ECO:0000256" key="6">
    <source>
        <dbReference type="ARBA" id="ARBA00023136"/>
    </source>
</evidence>
<dbReference type="PROSITE" id="PS50939">
    <property type="entry name" value="CYTOCHROME_B561"/>
    <property type="match status" value="1"/>
</dbReference>
<feature type="compositionally biased region" description="Polar residues" evidence="7">
    <location>
        <begin position="271"/>
        <end position="285"/>
    </location>
</feature>
<evidence type="ECO:0000313" key="12">
    <source>
        <dbReference type="Proteomes" id="UP001497392"/>
    </source>
</evidence>
<feature type="chain" id="PRO_5047476532" evidence="9">
    <location>
        <begin position="26"/>
        <end position="285"/>
    </location>
</feature>
<dbReference type="CDD" id="cd08760">
    <property type="entry name" value="Cyt_b561_FRRS1_like"/>
    <property type="match status" value="1"/>
</dbReference>
<feature type="transmembrane region" description="Helical" evidence="8">
    <location>
        <begin position="188"/>
        <end position="207"/>
    </location>
</feature>
<name>A0ABP1FHV2_9CHLO</name>
<gene>
    <name evidence="11" type="primary">g1319</name>
    <name evidence="11" type="ORF">VP750_LOCUS1140</name>
</gene>
<reference evidence="11 12" key="1">
    <citation type="submission" date="2024-06" db="EMBL/GenBank/DDBJ databases">
        <authorList>
            <person name="Kraege A."/>
            <person name="Thomma B."/>
        </authorList>
    </citation>
    <scope>NUCLEOTIDE SEQUENCE [LARGE SCALE GENOMIC DNA]</scope>
</reference>
<feature type="transmembrane region" description="Helical" evidence="8">
    <location>
        <begin position="213"/>
        <end position="231"/>
    </location>
</feature>
<sequence>MALWITGLLLSAAILIGHAPDAALALVLSKDGQNLSGGDMTMGRHILASEGAGTSGAMPAYHGPSLYTIWLYTIHGWLMSVAWGALAPAAILVAYKFKDLPSRGLWFQIHRAMMALAYIMQLVGVAVVSVPISWTGMLHYPRQTQIHYSVGLLVQALAFIQVLLAFVGRPSHGSHLRRTWNVAHWWMGRLLLLLGIVLVYDGLLLYRNGRKDQWKFISFSAYLFAIFLVAAGKDAMDETKLPPPAAATGLQPGKQSAIDLSKGHQAKVQPDTPTCSPRISTQPHV</sequence>
<evidence type="ECO:0000259" key="10">
    <source>
        <dbReference type="PROSITE" id="PS50939"/>
    </source>
</evidence>
<dbReference type="PANTHER" id="PTHR23130">
    <property type="entry name" value="CYTOCHROME B561 AND DOMON DOMAIN-CONTAINING PROTEIN"/>
    <property type="match status" value="1"/>
</dbReference>
<dbReference type="SMART" id="SM00665">
    <property type="entry name" value="B561"/>
    <property type="match status" value="1"/>
</dbReference>
<dbReference type="Gene3D" id="1.20.120.1770">
    <property type="match status" value="1"/>
</dbReference>
<organism evidence="11 12">
    <name type="scientific">Coccomyxa viridis</name>
    <dbReference type="NCBI Taxonomy" id="1274662"/>
    <lineage>
        <taxon>Eukaryota</taxon>
        <taxon>Viridiplantae</taxon>
        <taxon>Chlorophyta</taxon>
        <taxon>core chlorophytes</taxon>
        <taxon>Trebouxiophyceae</taxon>
        <taxon>Trebouxiophyceae incertae sedis</taxon>
        <taxon>Coccomyxaceae</taxon>
        <taxon>Coccomyxa</taxon>
    </lineage>
</organism>
<evidence type="ECO:0000313" key="11">
    <source>
        <dbReference type="EMBL" id="CAL5219481.1"/>
    </source>
</evidence>
<accession>A0ABP1FHV2</accession>
<evidence type="ECO:0000256" key="5">
    <source>
        <dbReference type="ARBA" id="ARBA00022989"/>
    </source>
</evidence>
<evidence type="ECO:0000256" key="7">
    <source>
        <dbReference type="SAM" id="MobiDB-lite"/>
    </source>
</evidence>
<proteinExistence type="predicted"/>
<dbReference type="Pfam" id="PF03188">
    <property type="entry name" value="Cytochrom_B561"/>
    <property type="match status" value="1"/>
</dbReference>
<feature type="region of interest" description="Disordered" evidence="7">
    <location>
        <begin position="261"/>
        <end position="285"/>
    </location>
</feature>
<evidence type="ECO:0000256" key="4">
    <source>
        <dbReference type="ARBA" id="ARBA00022982"/>
    </source>
</evidence>
<evidence type="ECO:0000256" key="3">
    <source>
        <dbReference type="ARBA" id="ARBA00022692"/>
    </source>
</evidence>
<evidence type="ECO:0000256" key="1">
    <source>
        <dbReference type="ARBA" id="ARBA00004370"/>
    </source>
</evidence>
<feature type="domain" description="Cytochrome b561" evidence="10">
    <location>
        <begin position="34"/>
        <end position="240"/>
    </location>
</feature>
<dbReference type="Proteomes" id="UP001497392">
    <property type="component" value="Unassembled WGS sequence"/>
</dbReference>
<comment type="caution">
    <text evidence="11">The sequence shown here is derived from an EMBL/GenBank/DDBJ whole genome shotgun (WGS) entry which is preliminary data.</text>
</comment>
<feature type="transmembrane region" description="Helical" evidence="8">
    <location>
        <begin position="69"/>
        <end position="95"/>
    </location>
</feature>
<keyword evidence="3 8" id="KW-0812">Transmembrane</keyword>
<evidence type="ECO:0000256" key="2">
    <source>
        <dbReference type="ARBA" id="ARBA00022448"/>
    </source>
</evidence>
<dbReference type="PANTHER" id="PTHR23130:SF171">
    <property type="entry name" value="OS01G0895300 PROTEIN"/>
    <property type="match status" value="1"/>
</dbReference>
<keyword evidence="12" id="KW-1185">Reference proteome</keyword>
<keyword evidence="9" id="KW-0732">Signal</keyword>
<dbReference type="EMBL" id="CAXHTA020000002">
    <property type="protein sequence ID" value="CAL5219481.1"/>
    <property type="molecule type" value="Genomic_DNA"/>
</dbReference>
<evidence type="ECO:0000256" key="9">
    <source>
        <dbReference type="SAM" id="SignalP"/>
    </source>
</evidence>
<dbReference type="InterPro" id="IPR006593">
    <property type="entry name" value="Cyt_b561/ferric_Rdtase_TM"/>
</dbReference>
<feature type="signal peptide" evidence="9">
    <location>
        <begin position="1"/>
        <end position="25"/>
    </location>
</feature>
<evidence type="ECO:0000256" key="8">
    <source>
        <dbReference type="SAM" id="Phobius"/>
    </source>
</evidence>
<keyword evidence="5 8" id="KW-1133">Transmembrane helix</keyword>
<keyword evidence="6 8" id="KW-0472">Membrane</keyword>
<keyword evidence="2" id="KW-0813">Transport</keyword>
<comment type="subcellular location">
    <subcellularLocation>
        <location evidence="1">Membrane</location>
    </subcellularLocation>
</comment>
<protein>
    <submittedName>
        <fullName evidence="11">G1319 protein</fullName>
    </submittedName>
</protein>
<feature type="transmembrane region" description="Helical" evidence="8">
    <location>
        <begin position="146"/>
        <end position="167"/>
    </location>
</feature>